<keyword evidence="7" id="KW-0677">Repeat</keyword>
<reference evidence="17 18" key="1">
    <citation type="journal article" date="2024" name="Proc. Natl. Acad. Sci. U.S.A.">
        <title>The genetic regulatory architecture and epigenomic basis for age-related changes in rattlesnake venom.</title>
        <authorList>
            <person name="Hogan M.P."/>
            <person name="Holding M.L."/>
            <person name="Nystrom G.S."/>
            <person name="Colston T.J."/>
            <person name="Bartlett D.A."/>
            <person name="Mason A.J."/>
            <person name="Ellsworth S.A."/>
            <person name="Rautsaw R.M."/>
            <person name="Lawrence K.C."/>
            <person name="Strickland J.L."/>
            <person name="He B."/>
            <person name="Fraser P."/>
            <person name="Margres M.J."/>
            <person name="Gilbert D.M."/>
            <person name="Gibbs H.L."/>
            <person name="Parkinson C.L."/>
            <person name="Rokyta D.R."/>
        </authorList>
    </citation>
    <scope>NUCLEOTIDE SEQUENCE [LARGE SCALE GENOMIC DNA]</scope>
    <source>
        <strain evidence="17">DRR0105</strain>
    </source>
</reference>
<feature type="region of interest" description="Disordered" evidence="15">
    <location>
        <begin position="775"/>
        <end position="840"/>
    </location>
</feature>
<dbReference type="InterPro" id="IPR005123">
    <property type="entry name" value="Oxoglu/Fe-dep_dioxygenase_dom"/>
</dbReference>
<dbReference type="AlphaFoldDB" id="A0AAW1C0Z9"/>
<dbReference type="GO" id="GO:0005783">
    <property type="term" value="C:endoplasmic reticulum"/>
    <property type="evidence" value="ECO:0007669"/>
    <property type="project" value="TreeGrafter"/>
</dbReference>
<dbReference type="InterPro" id="IPR056585">
    <property type="entry name" value="Leprecan_dom"/>
</dbReference>
<dbReference type="FunFam" id="2.60.120.620:FF:000003">
    <property type="entry name" value="Prolyl 3-hydroxylase 2"/>
    <property type="match status" value="1"/>
</dbReference>
<dbReference type="EC" id="1.14.11.7" evidence="4"/>
<evidence type="ECO:0000256" key="2">
    <source>
        <dbReference type="ARBA" id="ARBA00001962"/>
    </source>
</evidence>
<evidence type="ECO:0000256" key="3">
    <source>
        <dbReference type="ARBA" id="ARBA00006487"/>
    </source>
</evidence>
<keyword evidence="14" id="KW-0325">Glycoprotein</keyword>
<evidence type="ECO:0000256" key="4">
    <source>
        <dbReference type="ARBA" id="ARBA00012262"/>
    </source>
</evidence>
<evidence type="ECO:0000256" key="9">
    <source>
        <dbReference type="ARBA" id="ARBA00022824"/>
    </source>
</evidence>
<dbReference type="GO" id="GO:0031418">
    <property type="term" value="F:L-ascorbic acid binding"/>
    <property type="evidence" value="ECO:0007669"/>
    <property type="project" value="UniProtKB-KW"/>
</dbReference>
<sequence>MGDGWLSVHQFAPPFGEILLSRPKARLSGLSLLHPLLRFRRTFQPRAALEFPTFLFSSLGLRLLLSFQQAPLSIPAKQKSGKQPRHLSLSLRPPPSFQLRLQLSFASLLTFVPSNPARDSAMLSSALLLLLLAGSCGCFSPGSSQVAPFDLLYADGVRAYFAQDWPRASELLQRSIHGYWQLQEARRKCRGGCQREACFRSPSPFQPWETSFFDRVLQRAECLEECLGRRLGGQPSRYRASRVIQQDFEEREPYNYLQVAFFKLKKLDEAVSSAHTFFVANPQHLQMREDMEKYQRMAGVKSESFRDLEAQPHWAAYEAGMHHYGMDDYQQAAAKLEESLREGLLALENCRALCEGRREDEDNKEETQLGLYESIAAHYVQVLKCRQQCVLDIATKPGRVSSIEDFIPSHFDLLQFAYDRVGNRTVAAECAATFLLFYPSDEKMLERLKVYQADLGKEIAIPARENIRHYVERSCMEKKLIYYAVQHFDETFKDPDLWTPEELIPESMKEKHKEDQEKRSLKASHMQQWDQNESLPFEDITITMDSHQLNGSQRVVFDRVLTESECKDILRLSKAAGGKGDGYRGRRSPHTPHERFEGLTVTKALQLAEESSMNWKDFKLLLKASEKSQKIVESYFTPGKKLYFSFTHLVCRTAADGEQESRMDLSHPVHADNCLLDPEENTCWREPPAYIHRDYSAILYLNEDFQGGNLFFTEMDAVTVTAQVRPKCGRLVAFSSGEENPHGVWAVTRGRRCAIALWYTLSPEHAEQEWGQAEKLMRQKEAEQEQSHKEDTEDNNSASDSVDSPEPPAPKGRPRSTSRKIKLDSESGVKSRRPRVRDEF</sequence>
<accession>A0AAW1C0Z9</accession>
<organism evidence="17 18">
    <name type="scientific">Crotalus adamanteus</name>
    <name type="common">Eastern diamondback rattlesnake</name>
    <dbReference type="NCBI Taxonomy" id="8729"/>
    <lineage>
        <taxon>Eukaryota</taxon>
        <taxon>Metazoa</taxon>
        <taxon>Chordata</taxon>
        <taxon>Craniata</taxon>
        <taxon>Vertebrata</taxon>
        <taxon>Euteleostomi</taxon>
        <taxon>Lepidosauria</taxon>
        <taxon>Squamata</taxon>
        <taxon>Bifurcata</taxon>
        <taxon>Unidentata</taxon>
        <taxon>Episquamata</taxon>
        <taxon>Toxicofera</taxon>
        <taxon>Serpentes</taxon>
        <taxon>Colubroidea</taxon>
        <taxon>Viperidae</taxon>
        <taxon>Crotalinae</taxon>
        <taxon>Crotalus</taxon>
    </lineage>
</organism>
<dbReference type="InterPro" id="IPR044862">
    <property type="entry name" value="Pro_4_hyd_alph_FE2OG_OXY"/>
</dbReference>
<evidence type="ECO:0000256" key="10">
    <source>
        <dbReference type="ARBA" id="ARBA00022896"/>
    </source>
</evidence>
<comment type="cofactor">
    <cofactor evidence="1">
        <name>L-ascorbate</name>
        <dbReference type="ChEBI" id="CHEBI:38290"/>
    </cofactor>
</comment>
<evidence type="ECO:0000256" key="11">
    <source>
        <dbReference type="ARBA" id="ARBA00022964"/>
    </source>
</evidence>
<dbReference type="PANTHER" id="PTHR14049">
    <property type="entry name" value="LEPRECAN 1"/>
    <property type="match status" value="1"/>
</dbReference>
<keyword evidence="11" id="KW-0223">Dioxygenase</keyword>
<dbReference type="Gene3D" id="2.60.120.620">
    <property type="entry name" value="q2cbj1_9rhob like domain"/>
    <property type="match status" value="1"/>
</dbReference>
<keyword evidence="13" id="KW-0408">Iron</keyword>
<evidence type="ECO:0000256" key="7">
    <source>
        <dbReference type="ARBA" id="ARBA00022737"/>
    </source>
</evidence>
<protein>
    <recommendedName>
        <fullName evidence="4">procollagen-proline 3-dioxygenase</fullName>
        <ecNumber evidence="4">1.14.11.7</ecNumber>
    </recommendedName>
</protein>
<gene>
    <name evidence="17" type="ORF">NXF25_006649</name>
</gene>
<evidence type="ECO:0000256" key="12">
    <source>
        <dbReference type="ARBA" id="ARBA00023002"/>
    </source>
</evidence>
<name>A0AAW1C0Z9_CROAD</name>
<evidence type="ECO:0000256" key="1">
    <source>
        <dbReference type="ARBA" id="ARBA00001961"/>
    </source>
</evidence>
<evidence type="ECO:0000313" key="17">
    <source>
        <dbReference type="EMBL" id="KAK9407875.1"/>
    </source>
</evidence>
<dbReference type="InterPro" id="IPR011990">
    <property type="entry name" value="TPR-like_helical_dom_sf"/>
</dbReference>
<dbReference type="GO" id="GO:0005506">
    <property type="term" value="F:iron ion binding"/>
    <property type="evidence" value="ECO:0007669"/>
    <property type="project" value="InterPro"/>
</dbReference>
<dbReference type="SMART" id="SM00702">
    <property type="entry name" value="P4Hc"/>
    <property type="match status" value="1"/>
</dbReference>
<feature type="compositionally biased region" description="Basic residues" evidence="15">
    <location>
        <begin position="830"/>
        <end position="840"/>
    </location>
</feature>
<dbReference type="GO" id="GO:0032963">
    <property type="term" value="P:collagen metabolic process"/>
    <property type="evidence" value="ECO:0007669"/>
    <property type="project" value="InterPro"/>
</dbReference>
<keyword evidence="8" id="KW-0802">TPR repeat</keyword>
<dbReference type="Pfam" id="PF23557">
    <property type="entry name" value="TPR_leprecan"/>
    <property type="match status" value="1"/>
</dbReference>
<keyword evidence="5" id="KW-0479">Metal-binding</keyword>
<dbReference type="EMBL" id="JAOTOJ010000002">
    <property type="protein sequence ID" value="KAK9407875.1"/>
    <property type="molecule type" value="Genomic_DNA"/>
</dbReference>
<dbReference type="GO" id="GO:0019797">
    <property type="term" value="F:procollagen-proline 3-dioxygenase activity"/>
    <property type="evidence" value="ECO:0007669"/>
    <property type="project" value="UniProtKB-EC"/>
</dbReference>
<evidence type="ECO:0000256" key="13">
    <source>
        <dbReference type="ARBA" id="ARBA00023004"/>
    </source>
</evidence>
<evidence type="ECO:0000259" key="16">
    <source>
        <dbReference type="PROSITE" id="PS51471"/>
    </source>
</evidence>
<evidence type="ECO:0000313" key="18">
    <source>
        <dbReference type="Proteomes" id="UP001474421"/>
    </source>
</evidence>
<keyword evidence="6" id="KW-0732">Signal</keyword>
<keyword evidence="9" id="KW-0256">Endoplasmic reticulum</keyword>
<dbReference type="InterPro" id="IPR006620">
    <property type="entry name" value="Pro_4_hyd_alph"/>
</dbReference>
<proteinExistence type="inferred from homology"/>
<dbReference type="Gene3D" id="1.25.40.10">
    <property type="entry name" value="Tetratricopeptide repeat domain"/>
    <property type="match status" value="2"/>
</dbReference>
<evidence type="ECO:0000256" key="5">
    <source>
        <dbReference type="ARBA" id="ARBA00022723"/>
    </source>
</evidence>
<keyword evidence="10" id="KW-0847">Vitamin C</keyword>
<keyword evidence="12" id="KW-0560">Oxidoreductase</keyword>
<comment type="similarity">
    <text evidence="3">Belongs to the leprecan family.</text>
</comment>
<evidence type="ECO:0000256" key="8">
    <source>
        <dbReference type="ARBA" id="ARBA00022803"/>
    </source>
</evidence>
<comment type="cofactor">
    <cofactor evidence="2">
        <name>Fe cation</name>
        <dbReference type="ChEBI" id="CHEBI:24875"/>
    </cofactor>
</comment>
<keyword evidence="18" id="KW-1185">Reference proteome</keyword>
<evidence type="ECO:0000256" key="15">
    <source>
        <dbReference type="SAM" id="MobiDB-lite"/>
    </source>
</evidence>
<comment type="caution">
    <text evidence="17">The sequence shown here is derived from an EMBL/GenBank/DDBJ whole genome shotgun (WGS) entry which is preliminary data.</text>
</comment>
<dbReference type="PROSITE" id="PS51471">
    <property type="entry name" value="FE2OG_OXY"/>
    <property type="match status" value="1"/>
</dbReference>
<dbReference type="PANTHER" id="PTHR14049:SF14">
    <property type="entry name" value="PROLYL 3-HYDROXYLASE 3"/>
    <property type="match status" value="1"/>
</dbReference>
<feature type="domain" description="Fe2OG dioxygenase" evidence="16">
    <location>
        <begin position="647"/>
        <end position="761"/>
    </location>
</feature>
<dbReference type="Proteomes" id="UP001474421">
    <property type="component" value="Unassembled WGS sequence"/>
</dbReference>
<evidence type="ECO:0000256" key="6">
    <source>
        <dbReference type="ARBA" id="ARBA00022729"/>
    </source>
</evidence>
<dbReference type="Pfam" id="PF13640">
    <property type="entry name" value="2OG-FeII_Oxy_3"/>
    <property type="match status" value="1"/>
</dbReference>
<dbReference type="InterPro" id="IPR039575">
    <property type="entry name" value="P3H"/>
</dbReference>
<feature type="compositionally biased region" description="Basic and acidic residues" evidence="15">
    <location>
        <begin position="775"/>
        <end position="791"/>
    </location>
</feature>
<evidence type="ECO:0000256" key="14">
    <source>
        <dbReference type="ARBA" id="ARBA00023180"/>
    </source>
</evidence>